<organism evidence="2 3">
    <name type="scientific">Hyaloperonospora arabidopsidis (strain Emoy2)</name>
    <name type="common">Downy mildew agent</name>
    <name type="synonym">Peronospora arabidopsidis</name>
    <dbReference type="NCBI Taxonomy" id="559515"/>
    <lineage>
        <taxon>Eukaryota</taxon>
        <taxon>Sar</taxon>
        <taxon>Stramenopiles</taxon>
        <taxon>Oomycota</taxon>
        <taxon>Peronosporomycetes</taxon>
        <taxon>Peronosporales</taxon>
        <taxon>Peronosporaceae</taxon>
        <taxon>Hyaloperonospora</taxon>
    </lineage>
</organism>
<sequence>MRRSCDASCAKVIRWPTTSLKIEPASWTSSISSSRSCCSVTEPLTSSNLQRTRRPSHWRRSSRC</sequence>
<dbReference type="HOGENOM" id="CLU_2872405_0_0_1"/>
<accession>M4BBU0</accession>
<evidence type="ECO:0000313" key="3">
    <source>
        <dbReference type="Proteomes" id="UP000011713"/>
    </source>
</evidence>
<evidence type="ECO:0000256" key="1">
    <source>
        <dbReference type="SAM" id="MobiDB-lite"/>
    </source>
</evidence>
<dbReference type="AlphaFoldDB" id="M4BBU0"/>
<dbReference type="Proteomes" id="UP000011713">
    <property type="component" value="Unassembled WGS sequence"/>
</dbReference>
<feature type="region of interest" description="Disordered" evidence="1">
    <location>
        <begin position="43"/>
        <end position="64"/>
    </location>
</feature>
<dbReference type="EMBL" id="JH598116">
    <property type="status" value="NOT_ANNOTATED_CDS"/>
    <property type="molecule type" value="Genomic_DNA"/>
</dbReference>
<dbReference type="EnsemblProtists" id="HpaT803754">
    <property type="protein sequence ID" value="HpaP803754"/>
    <property type="gene ID" value="HpaG803754"/>
</dbReference>
<evidence type="ECO:0000313" key="2">
    <source>
        <dbReference type="EnsemblProtists" id="HpaP803754"/>
    </source>
</evidence>
<feature type="compositionally biased region" description="Basic residues" evidence="1">
    <location>
        <begin position="51"/>
        <end position="64"/>
    </location>
</feature>
<proteinExistence type="predicted"/>
<keyword evidence="3" id="KW-1185">Reference proteome</keyword>
<dbReference type="VEuPathDB" id="FungiDB:HpaG803754"/>
<dbReference type="InParanoid" id="M4BBU0"/>
<name>M4BBU0_HYAAE</name>
<reference evidence="3" key="1">
    <citation type="journal article" date="2010" name="Science">
        <title>Signatures of adaptation to obligate biotrophy in the Hyaloperonospora arabidopsidis genome.</title>
        <authorList>
            <person name="Baxter L."/>
            <person name="Tripathy S."/>
            <person name="Ishaque N."/>
            <person name="Boot N."/>
            <person name="Cabral A."/>
            <person name="Kemen E."/>
            <person name="Thines M."/>
            <person name="Ah-Fong A."/>
            <person name="Anderson R."/>
            <person name="Badejoko W."/>
            <person name="Bittner-Eddy P."/>
            <person name="Boore J.L."/>
            <person name="Chibucos M.C."/>
            <person name="Coates M."/>
            <person name="Dehal P."/>
            <person name="Delehaunty K."/>
            <person name="Dong S."/>
            <person name="Downton P."/>
            <person name="Dumas B."/>
            <person name="Fabro G."/>
            <person name="Fronick C."/>
            <person name="Fuerstenberg S.I."/>
            <person name="Fulton L."/>
            <person name="Gaulin E."/>
            <person name="Govers F."/>
            <person name="Hughes L."/>
            <person name="Humphray S."/>
            <person name="Jiang R.H."/>
            <person name="Judelson H."/>
            <person name="Kamoun S."/>
            <person name="Kyung K."/>
            <person name="Meijer H."/>
            <person name="Minx P."/>
            <person name="Morris P."/>
            <person name="Nelson J."/>
            <person name="Phuntumart V."/>
            <person name="Qutob D."/>
            <person name="Rehmany A."/>
            <person name="Rougon-Cardoso A."/>
            <person name="Ryden P."/>
            <person name="Torto-Alalibo T."/>
            <person name="Studholme D."/>
            <person name="Wang Y."/>
            <person name="Win J."/>
            <person name="Wood J."/>
            <person name="Clifton S.W."/>
            <person name="Rogers J."/>
            <person name="Van den Ackerveken G."/>
            <person name="Jones J.D."/>
            <person name="McDowell J.M."/>
            <person name="Beynon J."/>
            <person name="Tyler B.M."/>
        </authorList>
    </citation>
    <scope>NUCLEOTIDE SEQUENCE [LARGE SCALE GENOMIC DNA]</scope>
    <source>
        <strain evidence="3">Emoy2</strain>
    </source>
</reference>
<reference evidence="2" key="2">
    <citation type="submission" date="2015-06" db="UniProtKB">
        <authorList>
            <consortium name="EnsemblProtists"/>
        </authorList>
    </citation>
    <scope>IDENTIFICATION</scope>
    <source>
        <strain evidence="2">Emoy2</strain>
    </source>
</reference>
<protein>
    <submittedName>
        <fullName evidence="2">Uncharacterized protein</fullName>
    </submittedName>
</protein>